<sequence>MMRNPARGVHASDSPAQNPYSITGVLSASIDRDDKLSLGVKRMLKRNIIGSALTFVASAINLVVYFVDATSQIAYVCYTLCIIDVVLGVLVVQWLTFGSTETNDMSCEEAAANNFTNSAAALSSLTVPETINTQHKPSSM</sequence>
<accession>A0A9P4W9I6</accession>
<proteinExistence type="predicted"/>
<keyword evidence="3" id="KW-1185">Reference proteome</keyword>
<evidence type="ECO:0000313" key="3">
    <source>
        <dbReference type="Proteomes" id="UP000801428"/>
    </source>
</evidence>
<organism evidence="2 3">
    <name type="scientific">Curvularia kusanoi</name>
    <name type="common">Cochliobolus kusanoi</name>
    <dbReference type="NCBI Taxonomy" id="90978"/>
    <lineage>
        <taxon>Eukaryota</taxon>
        <taxon>Fungi</taxon>
        <taxon>Dikarya</taxon>
        <taxon>Ascomycota</taxon>
        <taxon>Pezizomycotina</taxon>
        <taxon>Dothideomycetes</taxon>
        <taxon>Pleosporomycetidae</taxon>
        <taxon>Pleosporales</taxon>
        <taxon>Pleosporineae</taxon>
        <taxon>Pleosporaceae</taxon>
        <taxon>Curvularia</taxon>
    </lineage>
</organism>
<dbReference type="PANTHER" id="PTHR38848:SF3">
    <property type="entry name" value="G-PROTEIN COUPLED RECEPTORS FAMILY 3 PROFILE DOMAIN-CONTAINING PROTEIN"/>
    <property type="match status" value="1"/>
</dbReference>
<comment type="caution">
    <text evidence="2">The sequence shown here is derived from an EMBL/GenBank/DDBJ whole genome shotgun (WGS) entry which is preliminary data.</text>
</comment>
<dbReference type="AlphaFoldDB" id="A0A9P4W9I6"/>
<feature type="transmembrane region" description="Helical" evidence="1">
    <location>
        <begin position="73"/>
        <end position="95"/>
    </location>
</feature>
<evidence type="ECO:0000256" key="1">
    <source>
        <dbReference type="SAM" id="Phobius"/>
    </source>
</evidence>
<name>A0A9P4W9I6_CURKU</name>
<dbReference type="EMBL" id="SWKU01000017">
    <property type="protein sequence ID" value="KAF2999459.1"/>
    <property type="molecule type" value="Genomic_DNA"/>
</dbReference>
<dbReference type="Proteomes" id="UP000801428">
    <property type="component" value="Unassembled WGS sequence"/>
</dbReference>
<evidence type="ECO:0000313" key="2">
    <source>
        <dbReference type="EMBL" id="KAF2999459.1"/>
    </source>
</evidence>
<dbReference type="PANTHER" id="PTHR38848">
    <property type="entry name" value="G-PROTEIN COUPLED RECEPTORS FAMILY 3 PROFILE DOMAIN-CONTAINING PROTEIN"/>
    <property type="match status" value="1"/>
</dbReference>
<dbReference type="OrthoDB" id="3210850at2759"/>
<keyword evidence="1" id="KW-1133">Transmembrane helix</keyword>
<keyword evidence="1" id="KW-0472">Membrane</keyword>
<gene>
    <name evidence="2" type="ORF">E8E13_008096</name>
</gene>
<protein>
    <submittedName>
        <fullName evidence="2">Uncharacterized protein</fullName>
    </submittedName>
</protein>
<feature type="transmembrane region" description="Helical" evidence="1">
    <location>
        <begin position="48"/>
        <end position="67"/>
    </location>
</feature>
<reference evidence="2" key="1">
    <citation type="submission" date="2019-04" db="EMBL/GenBank/DDBJ databases">
        <title>Sequencing of skin fungus with MAO and IRED activity.</title>
        <authorList>
            <person name="Marsaioli A.J."/>
            <person name="Bonatto J.M.C."/>
            <person name="Reis Junior O."/>
        </authorList>
    </citation>
    <scope>NUCLEOTIDE SEQUENCE</scope>
    <source>
        <strain evidence="2">30M1</strain>
    </source>
</reference>
<keyword evidence="1" id="KW-0812">Transmembrane</keyword>